<dbReference type="Proteomes" id="UP000735302">
    <property type="component" value="Unassembled WGS sequence"/>
</dbReference>
<gene>
    <name evidence="1" type="ORF">PoB_006685400</name>
</gene>
<keyword evidence="2" id="KW-1185">Reference proteome</keyword>
<name>A0AAV4D872_9GAST</name>
<evidence type="ECO:0000313" key="1">
    <source>
        <dbReference type="EMBL" id="GFO40349.1"/>
    </source>
</evidence>
<sequence>MKTRSARYSLSDYSRDRYHRWNNILDEVMSEIPGKDNYGGWLTDNTFGLSTADVYTQQTLNSAYYHRWYLMQENGAMGSNIGHRGFNDRNLFLAENSRPEIAGVTYNYCSSPNNEDTCVLQSKKVSYAFPLEIVYLTPLNKWNPYNLVHKGSANSPEGRTVFANGRNGGFTTGTAFNGTNSRIYYQTPSSFYGGGGEINSDAADTLKAFTGVLDAEGNVQNVTASGIRIHLPAIPGIEGNVRTRYPIMPIYGEGSTVWKELEALRTMLMDMQSNIPYFEKDPGVGECERFTETSG</sequence>
<proteinExistence type="predicted"/>
<dbReference type="EMBL" id="BLXT01007613">
    <property type="protein sequence ID" value="GFO40349.1"/>
    <property type="molecule type" value="Genomic_DNA"/>
</dbReference>
<evidence type="ECO:0000313" key="2">
    <source>
        <dbReference type="Proteomes" id="UP000735302"/>
    </source>
</evidence>
<reference evidence="1 2" key="1">
    <citation type="journal article" date="2021" name="Elife">
        <title>Chloroplast acquisition without the gene transfer in kleptoplastic sea slugs, Plakobranchus ocellatus.</title>
        <authorList>
            <person name="Maeda T."/>
            <person name="Takahashi S."/>
            <person name="Yoshida T."/>
            <person name="Shimamura S."/>
            <person name="Takaki Y."/>
            <person name="Nagai Y."/>
            <person name="Toyoda A."/>
            <person name="Suzuki Y."/>
            <person name="Arimoto A."/>
            <person name="Ishii H."/>
            <person name="Satoh N."/>
            <person name="Nishiyama T."/>
            <person name="Hasebe M."/>
            <person name="Maruyama T."/>
            <person name="Minagawa J."/>
            <person name="Obokata J."/>
            <person name="Shigenobu S."/>
        </authorList>
    </citation>
    <scope>NUCLEOTIDE SEQUENCE [LARGE SCALE GENOMIC DNA]</scope>
</reference>
<protein>
    <submittedName>
        <fullName evidence="1">Uncharacterized protein</fullName>
    </submittedName>
</protein>
<organism evidence="1 2">
    <name type="scientific">Plakobranchus ocellatus</name>
    <dbReference type="NCBI Taxonomy" id="259542"/>
    <lineage>
        <taxon>Eukaryota</taxon>
        <taxon>Metazoa</taxon>
        <taxon>Spiralia</taxon>
        <taxon>Lophotrochozoa</taxon>
        <taxon>Mollusca</taxon>
        <taxon>Gastropoda</taxon>
        <taxon>Heterobranchia</taxon>
        <taxon>Euthyneura</taxon>
        <taxon>Panpulmonata</taxon>
        <taxon>Sacoglossa</taxon>
        <taxon>Placobranchoidea</taxon>
        <taxon>Plakobranchidae</taxon>
        <taxon>Plakobranchus</taxon>
    </lineage>
</organism>
<comment type="caution">
    <text evidence="1">The sequence shown here is derived from an EMBL/GenBank/DDBJ whole genome shotgun (WGS) entry which is preliminary data.</text>
</comment>
<accession>A0AAV4D872</accession>
<dbReference type="AlphaFoldDB" id="A0AAV4D872"/>